<feature type="transmembrane region" description="Helical" evidence="1">
    <location>
        <begin position="631"/>
        <end position="655"/>
    </location>
</feature>
<reference evidence="2" key="1">
    <citation type="submission" date="2023-06" db="EMBL/GenBank/DDBJ databases">
        <title>Genomic analysis of the entomopathogenic nematode Steinernema hermaphroditum.</title>
        <authorList>
            <person name="Schwarz E.M."/>
            <person name="Heppert J.K."/>
            <person name="Baniya A."/>
            <person name="Schwartz H.T."/>
            <person name="Tan C.-H."/>
            <person name="Antoshechkin I."/>
            <person name="Sternberg P.W."/>
            <person name="Goodrich-Blair H."/>
            <person name="Dillman A.R."/>
        </authorList>
    </citation>
    <scope>NUCLEOTIDE SEQUENCE</scope>
    <source>
        <strain evidence="2">PS9179</strain>
        <tissue evidence="2">Whole animal</tissue>
    </source>
</reference>
<organism evidence="2 3">
    <name type="scientific">Steinernema hermaphroditum</name>
    <dbReference type="NCBI Taxonomy" id="289476"/>
    <lineage>
        <taxon>Eukaryota</taxon>
        <taxon>Metazoa</taxon>
        <taxon>Ecdysozoa</taxon>
        <taxon>Nematoda</taxon>
        <taxon>Chromadorea</taxon>
        <taxon>Rhabditida</taxon>
        <taxon>Tylenchina</taxon>
        <taxon>Panagrolaimomorpha</taxon>
        <taxon>Strongyloidoidea</taxon>
        <taxon>Steinernematidae</taxon>
        <taxon>Steinernema</taxon>
    </lineage>
</organism>
<feature type="transmembrane region" description="Helical" evidence="1">
    <location>
        <begin position="211"/>
        <end position="230"/>
    </location>
</feature>
<name>A0AA39LUQ8_9BILA</name>
<feature type="transmembrane region" description="Helical" evidence="1">
    <location>
        <begin position="364"/>
        <end position="386"/>
    </location>
</feature>
<accession>A0AA39LUQ8</accession>
<keyword evidence="1" id="KW-0472">Membrane</keyword>
<feature type="transmembrane region" description="Helical" evidence="1">
    <location>
        <begin position="818"/>
        <end position="840"/>
    </location>
</feature>
<dbReference type="AlphaFoldDB" id="A0AA39LUQ8"/>
<feature type="transmembrane region" description="Helical" evidence="1">
    <location>
        <begin position="449"/>
        <end position="473"/>
    </location>
</feature>
<evidence type="ECO:0000313" key="3">
    <source>
        <dbReference type="Proteomes" id="UP001175271"/>
    </source>
</evidence>
<comment type="caution">
    <text evidence="2">The sequence shown here is derived from an EMBL/GenBank/DDBJ whole genome shotgun (WGS) entry which is preliminary data.</text>
</comment>
<feature type="transmembrane region" description="Helical" evidence="1">
    <location>
        <begin position="53"/>
        <end position="76"/>
    </location>
</feature>
<gene>
    <name evidence="2" type="ORF">QR680_004904</name>
</gene>
<keyword evidence="1" id="KW-1133">Transmembrane helix</keyword>
<dbReference type="PANTHER" id="PTHR23021:SF82">
    <property type="entry name" value="G PROTEIN-COUPLED RECEPTOR"/>
    <property type="match status" value="1"/>
</dbReference>
<feature type="transmembrane region" description="Helical" evidence="1">
    <location>
        <begin position="704"/>
        <end position="732"/>
    </location>
</feature>
<dbReference type="InterPro" id="IPR019425">
    <property type="entry name" value="7TM_GPCR_serpentine_rcpt_Srt"/>
</dbReference>
<feature type="transmembrane region" description="Helical" evidence="1">
    <location>
        <begin position="595"/>
        <end position="619"/>
    </location>
</feature>
<protein>
    <recommendedName>
        <fullName evidence="4">G-protein coupled receptors family 1 profile domain-containing protein</fullName>
    </recommendedName>
</protein>
<feature type="transmembrane region" description="Helical" evidence="1">
    <location>
        <begin position="88"/>
        <end position="113"/>
    </location>
</feature>
<evidence type="ECO:0000313" key="2">
    <source>
        <dbReference type="EMBL" id="KAK0410030.1"/>
    </source>
</evidence>
<dbReference type="Proteomes" id="UP001175271">
    <property type="component" value="Unassembled WGS sequence"/>
</dbReference>
<feature type="transmembrane region" description="Helical" evidence="1">
    <location>
        <begin position="179"/>
        <end position="202"/>
    </location>
</feature>
<evidence type="ECO:0008006" key="4">
    <source>
        <dbReference type="Google" id="ProtNLM"/>
    </source>
</evidence>
<dbReference type="PANTHER" id="PTHR23021">
    <property type="entry name" value="SERPENTINE RECEPTOR, CLASS T"/>
    <property type="match status" value="1"/>
</dbReference>
<dbReference type="EMBL" id="JAUCMV010000003">
    <property type="protein sequence ID" value="KAK0410030.1"/>
    <property type="molecule type" value="Genomic_DNA"/>
</dbReference>
<feature type="transmembrane region" description="Helical" evidence="1">
    <location>
        <begin position="134"/>
        <end position="159"/>
    </location>
</feature>
<evidence type="ECO:0000256" key="1">
    <source>
        <dbReference type="SAM" id="Phobius"/>
    </source>
</evidence>
<feature type="transmembrane region" description="Helical" evidence="1">
    <location>
        <begin position="407"/>
        <end position="429"/>
    </location>
</feature>
<keyword evidence="1" id="KW-0812">Transmembrane</keyword>
<sequence>MENASHPQDAENTIGLTVMGLSNILIFALFCPLNTVIALLIHKKKALWNMVAYKIIFHMTVVSIIVLPSTLLLGVINLTEKSVRFPSLLIAASAMVSYFSPLLLCVMMAIQAFNRFVVISRLRLLDMPRLVQTFLWLSWSLVAILSVEMTFRGVIFFYFEKFHFYAIDNEEPENTAVFYTSMTFLLIGALFFVAALAHVILLRGITKRQDVYLLVQGLIPFLYLAFLKVLQRFLGSDGSVKSIMFSTAVRSVPILNAVVYLFLNRLVPTCSGLEMSNMSESELSDAQNGLCVLTMGLSNIAIFAVFCPLNLAICLLICKNKSVRSLTAYKIILHITVVNIATLPSTLLLGIMNLTEKILTYPDVLITVCAAVSYLSPPLLCVMMAIQAFNRFLVISRFAESSRLFQALLWLSWALAAICGVEMVLRGVVFSYFEELHIYAIDNEDPESIIVFYASMLCLAVGALFFLVSLTNVVIMRGTTKRQDIYLLIQGLVPFLYLASLRVIQKFFHFSFLVEIVVYNAGIRSVPALNVLVYLCLNSTLRSAFFDLFRKKKVVHVVSISHIDFGDPDPDMCSKLMTYDELFPEGSDRVSPWPIAIPNLLISTVLAPLNVLILIAIFNDNKLWKFPAYRIIFHMTIAGVLSTISTFELGLIALLDRVVTFHPYFVAFGALIAYYGPMYLCLLSAVQAFNRFVVFVGFRSLTKVWIYQILIAFVWIFFILAAVVMILTGTVFSYVSNDYLYYYECEEPGRKILFYVSMAALGGGACLFLLSIASIIIQRGKAKKIDISLLIQGIIPFVYLALIRCLTTFPIPNRSSQLIIAISLAFRSMPAVYVIVYLTLNRTLRQAMGKLIRDRPSMAVSHIGSSL</sequence>
<feature type="transmembrane region" description="Helical" evidence="1">
    <location>
        <begin position="300"/>
        <end position="319"/>
    </location>
</feature>
<feature type="transmembrane region" description="Helical" evidence="1">
    <location>
        <begin position="485"/>
        <end position="504"/>
    </location>
</feature>
<dbReference type="Gene3D" id="1.20.1070.10">
    <property type="entry name" value="Rhodopsin 7-helix transmembrane proteins"/>
    <property type="match status" value="2"/>
</dbReference>
<dbReference type="SUPFAM" id="SSF81321">
    <property type="entry name" value="Family A G protein-coupled receptor-like"/>
    <property type="match status" value="3"/>
</dbReference>
<keyword evidence="3" id="KW-1185">Reference proteome</keyword>
<feature type="transmembrane region" description="Helical" evidence="1">
    <location>
        <begin position="752"/>
        <end position="777"/>
    </location>
</feature>
<proteinExistence type="predicted"/>
<feature type="transmembrane region" description="Helical" evidence="1">
    <location>
        <begin position="789"/>
        <end position="812"/>
    </location>
</feature>
<feature type="transmembrane region" description="Helical" evidence="1">
    <location>
        <begin position="20"/>
        <end position="41"/>
    </location>
</feature>
<feature type="transmembrane region" description="Helical" evidence="1">
    <location>
        <begin position="661"/>
        <end position="683"/>
    </location>
</feature>
<feature type="transmembrane region" description="Helical" evidence="1">
    <location>
        <begin position="331"/>
        <end position="352"/>
    </location>
</feature>